<evidence type="ECO:0000256" key="3">
    <source>
        <dbReference type="ARBA" id="ARBA00022576"/>
    </source>
</evidence>
<accession>A0A511YWL7</accession>
<dbReference type="EMBL" id="BJYK01000002">
    <property type="protein sequence ID" value="GEN79578.1"/>
    <property type="molecule type" value="Genomic_DNA"/>
</dbReference>
<comment type="cofactor">
    <cofactor evidence="1">
        <name>pyridoxal 5'-phosphate</name>
        <dbReference type="ChEBI" id="CHEBI:597326"/>
    </cofactor>
</comment>
<dbReference type="PANTHER" id="PTHR43807:SF20">
    <property type="entry name" value="FI04487P"/>
    <property type="match status" value="1"/>
</dbReference>
<dbReference type="AlphaFoldDB" id="A0A511YWL7"/>
<organism evidence="7 8">
    <name type="scientific">Actinotalea fermentans</name>
    <dbReference type="NCBI Taxonomy" id="43671"/>
    <lineage>
        <taxon>Bacteria</taxon>
        <taxon>Bacillati</taxon>
        <taxon>Actinomycetota</taxon>
        <taxon>Actinomycetes</taxon>
        <taxon>Micrococcales</taxon>
        <taxon>Cellulomonadaceae</taxon>
        <taxon>Actinotalea</taxon>
    </lineage>
</organism>
<evidence type="ECO:0000313" key="7">
    <source>
        <dbReference type="EMBL" id="GEN79578.1"/>
    </source>
</evidence>
<evidence type="ECO:0000313" key="8">
    <source>
        <dbReference type="Proteomes" id="UP000321484"/>
    </source>
</evidence>
<dbReference type="FunFam" id="3.40.640.10:FF:000024">
    <property type="entry name" value="Kynurenine--oxoglutarate transaminase 3"/>
    <property type="match status" value="1"/>
</dbReference>
<feature type="domain" description="Aminotransferase class I/classII large" evidence="6">
    <location>
        <begin position="41"/>
        <end position="401"/>
    </location>
</feature>
<comment type="caution">
    <text evidence="7">The sequence shown here is derived from an EMBL/GenBank/DDBJ whole genome shotgun (WGS) entry which is preliminary data.</text>
</comment>
<dbReference type="GO" id="GO:0005737">
    <property type="term" value="C:cytoplasm"/>
    <property type="evidence" value="ECO:0007669"/>
    <property type="project" value="TreeGrafter"/>
</dbReference>
<dbReference type="SUPFAM" id="SSF53383">
    <property type="entry name" value="PLP-dependent transferases"/>
    <property type="match status" value="1"/>
</dbReference>
<evidence type="ECO:0000256" key="5">
    <source>
        <dbReference type="ARBA" id="ARBA00022898"/>
    </source>
</evidence>
<evidence type="ECO:0000256" key="2">
    <source>
        <dbReference type="ARBA" id="ARBA00007441"/>
    </source>
</evidence>
<keyword evidence="8" id="KW-1185">Reference proteome</keyword>
<dbReference type="InterPro" id="IPR015422">
    <property type="entry name" value="PyrdxlP-dep_Trfase_small"/>
</dbReference>
<dbReference type="InterPro" id="IPR015424">
    <property type="entry name" value="PyrdxlP-dep_Trfase"/>
</dbReference>
<dbReference type="Gene3D" id="3.40.640.10">
    <property type="entry name" value="Type I PLP-dependent aspartate aminotransferase-like (Major domain)"/>
    <property type="match status" value="1"/>
</dbReference>
<dbReference type="Gene3D" id="3.90.1150.10">
    <property type="entry name" value="Aspartate Aminotransferase, domain 1"/>
    <property type="match status" value="1"/>
</dbReference>
<protein>
    <submittedName>
        <fullName evidence="7">Aminotransferase</fullName>
    </submittedName>
</protein>
<keyword evidence="4 7" id="KW-0808">Transferase</keyword>
<gene>
    <name evidence="7" type="ORF">AFE02nite_13120</name>
</gene>
<dbReference type="RefSeq" id="WP_261765515.1">
    <property type="nucleotide sequence ID" value="NZ_BJYK01000002.1"/>
</dbReference>
<keyword evidence="3 7" id="KW-0032">Aminotransferase</keyword>
<dbReference type="GO" id="GO:0016212">
    <property type="term" value="F:kynurenine-oxoglutarate transaminase activity"/>
    <property type="evidence" value="ECO:0007669"/>
    <property type="project" value="TreeGrafter"/>
</dbReference>
<name>A0A511YWL7_9CELL</name>
<comment type="similarity">
    <text evidence="2">Belongs to the class-I pyridoxal-phosphate-dependent aminotransferase family.</text>
</comment>
<dbReference type="Proteomes" id="UP000321484">
    <property type="component" value="Unassembled WGS sequence"/>
</dbReference>
<dbReference type="InterPro" id="IPR004839">
    <property type="entry name" value="Aminotransferase_I/II_large"/>
</dbReference>
<sequence>MTWREVAAAAGLLADGPGDGGAVRPTIFAEMSALAARTGAVNLGQGFPDVDGPAHVVEAARAALAAGRNQYAPGDGVPELRRAVAAHQERHYGLTWDPDTEVLVTTGATEAIAAAVLALAGPGDDVVALEPAYDSYAAVTAMAGARFRPAPLALRSDAGDPAAPRFALDVAALRAVVSERTRVILLNTPHNPTGTVLTADDLAAVARLATEVGAVVVTDEVYEHLTFDGAVHVPLATLPGMAERTLTVSSAGKTLSLTGWKVGWVTGPAPLVTAVRTVKQFLTYTSGAPLQPAVAAALADEDGRVAAYVAGLRASLARRRDLLAAGLRAAGFDVAMPAGGYFVVADAAPLGFDDGARLCRELPDRVGVVAVPVAAFCQAGSPAAAQLRSWVRFTHVKRDDVVAEGVRRLARLAG</sequence>
<evidence type="ECO:0000256" key="4">
    <source>
        <dbReference type="ARBA" id="ARBA00022679"/>
    </source>
</evidence>
<keyword evidence="5" id="KW-0663">Pyridoxal phosphate</keyword>
<dbReference type="PANTHER" id="PTHR43807">
    <property type="entry name" value="FI04487P"/>
    <property type="match status" value="1"/>
</dbReference>
<dbReference type="InterPro" id="IPR015421">
    <property type="entry name" value="PyrdxlP-dep_Trfase_major"/>
</dbReference>
<evidence type="ECO:0000259" key="6">
    <source>
        <dbReference type="Pfam" id="PF00155"/>
    </source>
</evidence>
<dbReference type="Pfam" id="PF00155">
    <property type="entry name" value="Aminotran_1_2"/>
    <property type="match status" value="1"/>
</dbReference>
<evidence type="ECO:0000256" key="1">
    <source>
        <dbReference type="ARBA" id="ARBA00001933"/>
    </source>
</evidence>
<dbReference type="GO" id="GO:0030170">
    <property type="term" value="F:pyridoxal phosphate binding"/>
    <property type="evidence" value="ECO:0007669"/>
    <property type="project" value="InterPro"/>
</dbReference>
<dbReference type="CDD" id="cd00609">
    <property type="entry name" value="AAT_like"/>
    <property type="match status" value="1"/>
</dbReference>
<reference evidence="7 8" key="1">
    <citation type="submission" date="2019-07" db="EMBL/GenBank/DDBJ databases">
        <title>Whole genome shotgun sequence of Actinotalea fermentans NBRC 105374.</title>
        <authorList>
            <person name="Hosoyama A."/>
            <person name="Uohara A."/>
            <person name="Ohji S."/>
            <person name="Ichikawa N."/>
        </authorList>
    </citation>
    <scope>NUCLEOTIDE SEQUENCE [LARGE SCALE GENOMIC DNA]</scope>
    <source>
        <strain evidence="7 8">NBRC 105374</strain>
    </source>
</reference>
<dbReference type="InterPro" id="IPR051326">
    <property type="entry name" value="Kynurenine-oxoglutarate_AT"/>
</dbReference>
<proteinExistence type="inferred from homology"/>